<dbReference type="InterPro" id="IPR007235">
    <property type="entry name" value="Glyco_trans_28_C"/>
</dbReference>
<evidence type="ECO:0000256" key="1">
    <source>
        <dbReference type="SAM" id="MobiDB-lite"/>
    </source>
</evidence>
<dbReference type="Pfam" id="PF04101">
    <property type="entry name" value="Glyco_tran_28_C"/>
    <property type="match status" value="1"/>
</dbReference>
<evidence type="ECO:0000313" key="4">
    <source>
        <dbReference type="Proteomes" id="UP001157161"/>
    </source>
</evidence>
<comment type="caution">
    <text evidence="3">The sequence shown here is derived from an EMBL/GenBank/DDBJ whole genome shotgun (WGS) entry which is preliminary data.</text>
</comment>
<organism evidence="3 4">
    <name type="scientific">Litorihabitans aurantiacus</name>
    <dbReference type="NCBI Taxonomy" id="1930061"/>
    <lineage>
        <taxon>Bacteria</taxon>
        <taxon>Bacillati</taxon>
        <taxon>Actinomycetota</taxon>
        <taxon>Actinomycetes</taxon>
        <taxon>Micrococcales</taxon>
        <taxon>Beutenbergiaceae</taxon>
        <taxon>Litorihabitans</taxon>
    </lineage>
</organism>
<dbReference type="AlphaFoldDB" id="A0AA37XE57"/>
<feature type="domain" description="Glycosyl transferase family 28 C-terminal" evidence="2">
    <location>
        <begin position="189"/>
        <end position="243"/>
    </location>
</feature>
<dbReference type="GO" id="GO:0016758">
    <property type="term" value="F:hexosyltransferase activity"/>
    <property type="evidence" value="ECO:0007669"/>
    <property type="project" value="InterPro"/>
</dbReference>
<accession>A0AA37XE57</accession>
<evidence type="ECO:0000259" key="2">
    <source>
        <dbReference type="Pfam" id="PF04101"/>
    </source>
</evidence>
<gene>
    <name evidence="3" type="ORF">GCM10025875_15140</name>
</gene>
<proteinExistence type="predicted"/>
<dbReference type="Gene3D" id="3.40.50.2000">
    <property type="entry name" value="Glycogen Phosphorylase B"/>
    <property type="match status" value="1"/>
</dbReference>
<keyword evidence="4" id="KW-1185">Reference proteome</keyword>
<feature type="region of interest" description="Disordered" evidence="1">
    <location>
        <begin position="148"/>
        <end position="171"/>
    </location>
</feature>
<dbReference type="Proteomes" id="UP001157161">
    <property type="component" value="Unassembled WGS sequence"/>
</dbReference>
<reference evidence="3" key="1">
    <citation type="journal article" date="2014" name="Int. J. Syst. Evol. Microbiol.">
        <title>Complete genome sequence of Corynebacterium casei LMG S-19264T (=DSM 44701T), isolated from a smear-ripened cheese.</title>
        <authorList>
            <consortium name="US DOE Joint Genome Institute (JGI-PGF)"/>
            <person name="Walter F."/>
            <person name="Albersmeier A."/>
            <person name="Kalinowski J."/>
            <person name="Ruckert C."/>
        </authorList>
    </citation>
    <scope>NUCLEOTIDE SEQUENCE</scope>
    <source>
        <strain evidence="3">NBRC 112290</strain>
    </source>
</reference>
<sequence length="303" mass="31170">MVLERDDDVRTDHRGAVRDPHDAGTSAPTAGGALHWAPLHHPGHTGRFAAITAEIAADPPDAFVVDVSVEVTLLVRLLGVPVVVMTQPGARDDDPHRLAWRIADAVVAPWPAGRYDPLGRDLHEVGGISRFDGRPRAGAPVPGRVLVLGGGAADEGTGTDDPDGVPGAGSTTWHHLGGHAPWAEDPWPAICAAEVVVSAAGQNAVADLAAAGARAIVVAQDRPFDEQRATAEALGRAGLAVVVPAWPSRDEWPGLLQRARALDPDWSRWRVAGAAARAADVIAAVAARATPAAVPTPASGGAA</sequence>
<reference evidence="3" key="2">
    <citation type="submission" date="2023-02" db="EMBL/GenBank/DDBJ databases">
        <authorList>
            <person name="Sun Q."/>
            <person name="Mori K."/>
        </authorList>
    </citation>
    <scope>NUCLEOTIDE SEQUENCE</scope>
    <source>
        <strain evidence="3">NBRC 112290</strain>
    </source>
</reference>
<dbReference type="SUPFAM" id="SSF53756">
    <property type="entry name" value="UDP-Glycosyltransferase/glycogen phosphorylase"/>
    <property type="match status" value="1"/>
</dbReference>
<dbReference type="EMBL" id="BSUM01000001">
    <property type="protein sequence ID" value="GMA31522.1"/>
    <property type="molecule type" value="Genomic_DNA"/>
</dbReference>
<feature type="region of interest" description="Disordered" evidence="1">
    <location>
        <begin position="1"/>
        <end position="31"/>
    </location>
</feature>
<name>A0AA37XE57_9MICO</name>
<evidence type="ECO:0000313" key="3">
    <source>
        <dbReference type="EMBL" id="GMA31522.1"/>
    </source>
</evidence>
<feature type="compositionally biased region" description="Basic and acidic residues" evidence="1">
    <location>
        <begin position="7"/>
        <end position="22"/>
    </location>
</feature>
<protein>
    <recommendedName>
        <fullName evidence="2">Glycosyl transferase family 28 C-terminal domain-containing protein</fullName>
    </recommendedName>
</protein>